<dbReference type="EMBL" id="CP078045">
    <property type="protein sequence ID" value="QXR07563.1"/>
    <property type="molecule type" value="Genomic_DNA"/>
</dbReference>
<reference evidence="2" key="3">
    <citation type="submission" date="2021-06" db="EMBL/GenBank/DDBJ databases">
        <authorList>
            <person name="Diorio-Toth L."/>
        </authorList>
    </citation>
    <scope>NUCLEOTIDE SEQUENCE</scope>
    <source>
        <strain evidence="2">AL_065</strain>
    </source>
</reference>
<organism evidence="2 3">
    <name type="scientific">Acinetobacter lwoffii</name>
    <dbReference type="NCBI Taxonomy" id="28090"/>
    <lineage>
        <taxon>Bacteria</taxon>
        <taxon>Pseudomonadati</taxon>
        <taxon>Pseudomonadota</taxon>
        <taxon>Gammaproteobacteria</taxon>
        <taxon>Moraxellales</taxon>
        <taxon>Moraxellaceae</taxon>
        <taxon>Acinetobacter</taxon>
    </lineage>
</organism>
<evidence type="ECO:0000259" key="1">
    <source>
        <dbReference type="PROSITE" id="PS51186"/>
    </source>
</evidence>
<dbReference type="InterPro" id="IPR020036">
    <property type="entry name" value="PseH"/>
</dbReference>
<dbReference type="Pfam" id="PF01575">
    <property type="entry name" value="MaoC_dehydratas"/>
    <property type="match status" value="1"/>
</dbReference>
<dbReference type="PROSITE" id="PS51186">
    <property type="entry name" value="GNAT"/>
    <property type="match status" value="1"/>
</dbReference>
<dbReference type="Gene3D" id="3.10.129.10">
    <property type="entry name" value="Hotdog Thioesterase"/>
    <property type="match status" value="1"/>
</dbReference>
<dbReference type="InterPro" id="IPR000182">
    <property type="entry name" value="GNAT_dom"/>
</dbReference>
<dbReference type="PANTHER" id="PTHR43415:SF3">
    <property type="entry name" value="GNAT-FAMILY ACETYLTRANSFERASE"/>
    <property type="match status" value="1"/>
</dbReference>
<dbReference type="GO" id="GO:0016747">
    <property type="term" value="F:acyltransferase activity, transferring groups other than amino-acyl groups"/>
    <property type="evidence" value="ECO:0007669"/>
    <property type="project" value="InterPro"/>
</dbReference>
<name>A0AAJ4P4K5_ACILW</name>
<dbReference type="EC" id="2.3.1.202" evidence="2"/>
<dbReference type="Pfam" id="PF13420">
    <property type="entry name" value="Acetyltransf_4"/>
    <property type="match status" value="1"/>
</dbReference>
<evidence type="ECO:0000313" key="2">
    <source>
        <dbReference type="EMBL" id="QXR07563.1"/>
    </source>
</evidence>
<protein>
    <submittedName>
        <fullName evidence="2">UDP-4-amino-4, 6-dideoxy-N-acetyl-beta-L-altrosamine N-acetyltransferase</fullName>
        <ecNumber evidence="2">2.3.1.202</ecNumber>
    </submittedName>
</protein>
<dbReference type="Gene3D" id="3.40.630.30">
    <property type="match status" value="1"/>
</dbReference>
<dbReference type="SUPFAM" id="SSF55729">
    <property type="entry name" value="Acyl-CoA N-acyltransferases (Nat)"/>
    <property type="match status" value="1"/>
</dbReference>
<sequence length="307" mass="35675">MFKGNIRSIQLADAEMILKWRNQDSVRLNMYNHEVIDLDTHMKWFASILKSDSCQYFIYEQNQKPLGVLSFSEIDKKNKKATWAFYSGDTTVRGIGSEMEQLALDYAFNKLDLNKLYCEVLEFNTTVISFHRKFGFKVEGVKRQDYLRDGKYYDIYQLSLFKSDYLKTKNNDKYLIEKNYNWNFEVSGNKIDKFAELSGDKNGVHLSNEHAVTLGFSGRIVHGALILAEISKIAAMEFPAQNAIYLSQKVDYKLPVYPGLELEGRAKLKTQIGRFVIIEYSIFQNEKLVIWCESEFLLSNEALKNEN</sequence>
<dbReference type="InterPro" id="IPR002539">
    <property type="entry name" value="MaoC-like_dom"/>
</dbReference>
<dbReference type="AlphaFoldDB" id="A0AAJ4P4K5"/>
<dbReference type="Proteomes" id="UP000293391">
    <property type="component" value="Chromosome"/>
</dbReference>
<dbReference type="NCBIfam" id="TIGR03585">
    <property type="entry name" value="PseH"/>
    <property type="match status" value="1"/>
</dbReference>
<evidence type="ECO:0000313" key="3">
    <source>
        <dbReference type="Proteomes" id="UP000293391"/>
    </source>
</evidence>
<feature type="domain" description="N-acetyltransferase" evidence="1">
    <location>
        <begin position="4"/>
        <end position="159"/>
    </location>
</feature>
<dbReference type="InterPro" id="IPR016181">
    <property type="entry name" value="Acyl_CoA_acyltransferase"/>
</dbReference>
<gene>
    <name evidence="2" type="primary">pseH</name>
    <name evidence="2" type="ORF">EVX74_000450</name>
</gene>
<reference evidence="2" key="1">
    <citation type="submission" date="2018-10" db="EMBL/GenBank/DDBJ databases">
        <authorList>
            <person name="D'Souza A.W."/>
            <person name="Potter R.F."/>
            <person name="Wallace M."/>
            <person name="Shupe A."/>
            <person name="Patel S."/>
            <person name="Sun S."/>
            <person name="Gul D."/>
            <person name="Kwon J.H."/>
            <person name="Andleeb S."/>
            <person name="Burnham C.-A.D."/>
            <person name="Dantas G."/>
        </authorList>
    </citation>
    <scope>NUCLEOTIDE SEQUENCE</scope>
    <source>
        <strain evidence="2">AL_065</strain>
    </source>
</reference>
<accession>A0AAJ4P4K5</accession>
<reference evidence="2" key="2">
    <citation type="journal article" date="2019" name="Nat. Commun.">
        <title>Spatiotemporal dynamics of multidrug resistant bacteria on intensive care unit surfaces.</title>
        <authorList>
            <person name="D'Souza A.W."/>
            <person name="Potter R.F."/>
            <person name="Wallace M."/>
            <person name="Shupe A."/>
            <person name="Patel S."/>
            <person name="Sun X."/>
            <person name="Gul D."/>
            <person name="Kwon J.H."/>
            <person name="Andleeb S."/>
            <person name="Burnham C.D."/>
            <person name="Dantas G."/>
        </authorList>
    </citation>
    <scope>NUCLEOTIDE SEQUENCE</scope>
    <source>
        <strain evidence="2">AL_065</strain>
    </source>
</reference>
<dbReference type="RefSeq" id="WP_129716927.1">
    <property type="nucleotide sequence ID" value="NZ_CP078045.1"/>
</dbReference>
<dbReference type="InterPro" id="IPR029069">
    <property type="entry name" value="HotDog_dom_sf"/>
</dbReference>
<proteinExistence type="predicted"/>
<keyword evidence="2" id="KW-0808">Transferase</keyword>
<dbReference type="SUPFAM" id="SSF54637">
    <property type="entry name" value="Thioesterase/thiol ester dehydrase-isomerase"/>
    <property type="match status" value="1"/>
</dbReference>
<dbReference type="PANTHER" id="PTHR43415">
    <property type="entry name" value="SPERMIDINE N(1)-ACETYLTRANSFERASE"/>
    <property type="match status" value="1"/>
</dbReference>
<keyword evidence="2" id="KW-0012">Acyltransferase</keyword>